<keyword evidence="3" id="KW-1185">Reference proteome</keyword>
<proteinExistence type="predicted"/>
<name>A0A550CIM6_9AGAR</name>
<evidence type="ECO:0000313" key="3">
    <source>
        <dbReference type="Proteomes" id="UP000320762"/>
    </source>
</evidence>
<protein>
    <recommendedName>
        <fullName evidence="4">Secreted protein</fullName>
    </recommendedName>
</protein>
<evidence type="ECO:0000256" key="1">
    <source>
        <dbReference type="SAM" id="SignalP"/>
    </source>
</evidence>
<organism evidence="2 3">
    <name type="scientific">Schizophyllum amplum</name>
    <dbReference type="NCBI Taxonomy" id="97359"/>
    <lineage>
        <taxon>Eukaryota</taxon>
        <taxon>Fungi</taxon>
        <taxon>Dikarya</taxon>
        <taxon>Basidiomycota</taxon>
        <taxon>Agaricomycotina</taxon>
        <taxon>Agaricomycetes</taxon>
        <taxon>Agaricomycetidae</taxon>
        <taxon>Agaricales</taxon>
        <taxon>Schizophyllaceae</taxon>
        <taxon>Schizophyllum</taxon>
    </lineage>
</organism>
<dbReference type="EMBL" id="VDMD01000007">
    <property type="protein sequence ID" value="TRM64584.1"/>
    <property type="molecule type" value="Genomic_DNA"/>
</dbReference>
<accession>A0A550CIM6</accession>
<comment type="caution">
    <text evidence="2">The sequence shown here is derived from an EMBL/GenBank/DDBJ whole genome shotgun (WGS) entry which is preliminary data.</text>
</comment>
<reference evidence="2 3" key="1">
    <citation type="journal article" date="2019" name="New Phytol.">
        <title>Comparative genomics reveals unique wood-decay strategies and fruiting body development in the Schizophyllaceae.</title>
        <authorList>
            <person name="Almasi E."/>
            <person name="Sahu N."/>
            <person name="Krizsan K."/>
            <person name="Balint B."/>
            <person name="Kovacs G.M."/>
            <person name="Kiss B."/>
            <person name="Cseklye J."/>
            <person name="Drula E."/>
            <person name="Henrissat B."/>
            <person name="Nagy I."/>
            <person name="Chovatia M."/>
            <person name="Adam C."/>
            <person name="LaButti K."/>
            <person name="Lipzen A."/>
            <person name="Riley R."/>
            <person name="Grigoriev I.V."/>
            <person name="Nagy L.G."/>
        </authorList>
    </citation>
    <scope>NUCLEOTIDE SEQUENCE [LARGE SCALE GENOMIC DNA]</scope>
    <source>
        <strain evidence="2 3">NL-1724</strain>
    </source>
</reference>
<keyword evidence="1" id="KW-0732">Signal</keyword>
<evidence type="ECO:0008006" key="4">
    <source>
        <dbReference type="Google" id="ProtNLM"/>
    </source>
</evidence>
<gene>
    <name evidence="2" type="ORF">BD626DRAFT_255079</name>
</gene>
<dbReference type="Proteomes" id="UP000320762">
    <property type="component" value="Unassembled WGS sequence"/>
</dbReference>
<sequence length="100" mass="11309">MSTVRRDAYWRRNGWNMDSSVLFNLLILLTKLTCRNLPCLVVVACLPCVGMSQGCPQNYTSHRPAFSELCAGARSPTSAFESPRRNYSPMLVSVFFYISH</sequence>
<feature type="signal peptide" evidence="1">
    <location>
        <begin position="1"/>
        <end position="34"/>
    </location>
</feature>
<dbReference type="AlphaFoldDB" id="A0A550CIM6"/>
<evidence type="ECO:0000313" key="2">
    <source>
        <dbReference type="EMBL" id="TRM64584.1"/>
    </source>
</evidence>
<feature type="chain" id="PRO_5022010196" description="Secreted protein" evidence="1">
    <location>
        <begin position="35"/>
        <end position="100"/>
    </location>
</feature>